<dbReference type="SUPFAM" id="SSF54427">
    <property type="entry name" value="NTF2-like"/>
    <property type="match status" value="1"/>
</dbReference>
<dbReference type="Pfam" id="PF14534">
    <property type="entry name" value="DUF4440"/>
    <property type="match status" value="1"/>
</dbReference>
<comment type="caution">
    <text evidence="3">The sequence shown here is derived from an EMBL/GenBank/DDBJ whole genome shotgun (WGS) entry which is preliminary data.</text>
</comment>
<reference evidence="3" key="2">
    <citation type="submission" date="2020-09" db="EMBL/GenBank/DDBJ databases">
        <authorList>
            <person name="Sun Q."/>
            <person name="Zhou Y."/>
        </authorList>
    </citation>
    <scope>NUCLEOTIDE SEQUENCE</scope>
    <source>
        <strain evidence="3">CGMCC 1.15343</strain>
    </source>
</reference>
<dbReference type="Proteomes" id="UP000651668">
    <property type="component" value="Unassembled WGS sequence"/>
</dbReference>
<dbReference type="EMBL" id="BMIL01000010">
    <property type="protein sequence ID" value="GGC72984.1"/>
    <property type="molecule type" value="Genomic_DNA"/>
</dbReference>
<dbReference type="RefSeq" id="WP_188627567.1">
    <property type="nucleotide sequence ID" value="NZ_BMIL01000010.1"/>
</dbReference>
<dbReference type="InterPro" id="IPR027843">
    <property type="entry name" value="DUF4440"/>
</dbReference>
<evidence type="ECO:0000256" key="1">
    <source>
        <dbReference type="SAM" id="SignalP"/>
    </source>
</evidence>
<gene>
    <name evidence="3" type="ORF">GCM10011387_28130</name>
</gene>
<proteinExistence type="predicted"/>
<sequence length="140" mass="15804">MKKLLLFATVLLWFAGTARSQDKEAILKVLHTQEQAWNAGDVDRFMEGYLKSDSLMFVGSSGPTYGYETVKANYKKNYPGKAGMGKLTFNIKKVELLSGDTAFVMGAFHLKRDQDEPKGHFTLIFKKFQDGWKIISDHSS</sequence>
<feature type="signal peptide" evidence="1">
    <location>
        <begin position="1"/>
        <end position="20"/>
    </location>
</feature>
<feature type="chain" id="PRO_5037181771" evidence="1">
    <location>
        <begin position="21"/>
        <end position="140"/>
    </location>
</feature>
<keyword evidence="4" id="KW-1185">Reference proteome</keyword>
<keyword evidence="1" id="KW-0732">Signal</keyword>
<organism evidence="3 4">
    <name type="scientific">Pedobacter quisquiliarum</name>
    <dbReference type="NCBI Taxonomy" id="1834438"/>
    <lineage>
        <taxon>Bacteria</taxon>
        <taxon>Pseudomonadati</taxon>
        <taxon>Bacteroidota</taxon>
        <taxon>Sphingobacteriia</taxon>
        <taxon>Sphingobacteriales</taxon>
        <taxon>Sphingobacteriaceae</taxon>
        <taxon>Pedobacter</taxon>
    </lineage>
</organism>
<evidence type="ECO:0000313" key="4">
    <source>
        <dbReference type="Proteomes" id="UP000651668"/>
    </source>
</evidence>
<reference evidence="3" key="1">
    <citation type="journal article" date="2014" name="Int. J. Syst. Evol. Microbiol.">
        <title>Complete genome sequence of Corynebacterium casei LMG S-19264T (=DSM 44701T), isolated from a smear-ripened cheese.</title>
        <authorList>
            <consortium name="US DOE Joint Genome Institute (JGI-PGF)"/>
            <person name="Walter F."/>
            <person name="Albersmeier A."/>
            <person name="Kalinowski J."/>
            <person name="Ruckert C."/>
        </authorList>
    </citation>
    <scope>NUCLEOTIDE SEQUENCE</scope>
    <source>
        <strain evidence="3">CGMCC 1.15343</strain>
    </source>
</reference>
<accession>A0A916XH51</accession>
<dbReference type="AlphaFoldDB" id="A0A916XH51"/>
<evidence type="ECO:0000259" key="2">
    <source>
        <dbReference type="Pfam" id="PF14534"/>
    </source>
</evidence>
<dbReference type="Gene3D" id="3.10.450.50">
    <property type="match status" value="1"/>
</dbReference>
<evidence type="ECO:0000313" key="3">
    <source>
        <dbReference type="EMBL" id="GGC72984.1"/>
    </source>
</evidence>
<protein>
    <submittedName>
        <fullName evidence="3">Periplasmic L-asparaginase</fullName>
    </submittedName>
</protein>
<feature type="domain" description="DUF4440" evidence="2">
    <location>
        <begin position="26"/>
        <end position="134"/>
    </location>
</feature>
<name>A0A916XH51_9SPHI</name>
<dbReference type="InterPro" id="IPR032710">
    <property type="entry name" value="NTF2-like_dom_sf"/>
</dbReference>